<feature type="region of interest" description="Disordered" evidence="1">
    <location>
        <begin position="19"/>
        <end position="161"/>
    </location>
</feature>
<organism evidence="2">
    <name type="scientific">uncultured prokaryote</name>
    <dbReference type="NCBI Taxonomy" id="198431"/>
    <lineage>
        <taxon>unclassified sequences</taxon>
        <taxon>environmental samples</taxon>
    </lineage>
</organism>
<proteinExistence type="predicted"/>
<name>A0A0H5Q1C7_9ZZZZ</name>
<reference evidence="2" key="1">
    <citation type="submission" date="2015-06" db="EMBL/GenBank/DDBJ databases">
        <authorList>
            <person name="Joergensen T."/>
        </authorList>
    </citation>
    <scope>NUCLEOTIDE SEQUENCE</scope>
    <source>
        <strain evidence="2">RGRH0543</strain>
    </source>
</reference>
<feature type="compositionally biased region" description="Low complexity" evidence="1">
    <location>
        <begin position="33"/>
        <end position="45"/>
    </location>
</feature>
<protein>
    <submittedName>
        <fullName evidence="2">Uncharacterized protein</fullName>
    </submittedName>
</protein>
<dbReference type="EMBL" id="LN853176">
    <property type="protein sequence ID" value="CRY95210.1"/>
    <property type="molecule type" value="Genomic_DNA"/>
</dbReference>
<evidence type="ECO:0000256" key="1">
    <source>
        <dbReference type="SAM" id="MobiDB-lite"/>
    </source>
</evidence>
<evidence type="ECO:0000313" key="2">
    <source>
        <dbReference type="EMBL" id="CRY95210.1"/>
    </source>
</evidence>
<sequence>MPAFGRGFFVRCARPKGLRAPWNPGRGCPPAPHALQAPPAALPGASRRGAGVPGEERPRHPAGRLGSLRSRQGAVSSPLRGCGPHQPLDPPSTRKTRHRPAQGLGGHCRSGWGSRLAQRPRSGLALTPRNDPNAPGWWLGMLFPQPPATWRTPPEGRRRRS</sequence>
<accession>A0A0H5Q1C7</accession>
<dbReference type="AlphaFoldDB" id="A0A0H5Q1C7"/>
<reference evidence="2" key="2">
    <citation type="submission" date="2015-07" db="EMBL/GenBank/DDBJ databases">
        <title>Plasmids, circular viruses and viroids from rat gut.</title>
        <authorList>
            <person name="Jorgensen T.J."/>
            <person name="Hansen M.A."/>
            <person name="Xu Z."/>
            <person name="Tabak M.A."/>
            <person name="Sorensen S.J."/>
            <person name="Hansen L.H."/>
        </authorList>
    </citation>
    <scope>NUCLEOTIDE SEQUENCE</scope>
    <source>
        <strain evidence="2">RGRH0543</strain>
    </source>
</reference>